<dbReference type="AlphaFoldDB" id="A0A940P7J2"/>
<sequence length="64" mass="7687">MIDGSSASTTKKRLINLFHENKLVERLEKDDVGLSFTNTDYLFWRMSLWCMENQKATFWEEKRP</sequence>
<keyword evidence="2" id="KW-1185">Reference proteome</keyword>
<accession>A0A940P7J2</accession>
<evidence type="ECO:0000313" key="1">
    <source>
        <dbReference type="EMBL" id="MBP1042515.1"/>
    </source>
</evidence>
<name>A0A940P7J2_9ENTE</name>
<evidence type="ECO:0000313" key="2">
    <source>
        <dbReference type="Proteomes" id="UP000674938"/>
    </source>
</evidence>
<protein>
    <submittedName>
        <fullName evidence="1">Uncharacterized protein</fullName>
    </submittedName>
</protein>
<proteinExistence type="predicted"/>
<comment type="caution">
    <text evidence="1">The sequence shown here is derived from an EMBL/GenBank/DDBJ whole genome shotgun (WGS) entry which is preliminary data.</text>
</comment>
<dbReference type="EMBL" id="JAEEGA010000010">
    <property type="protein sequence ID" value="MBP1042515.1"/>
    <property type="molecule type" value="Genomic_DNA"/>
</dbReference>
<gene>
    <name evidence="1" type="ORF">I6N95_15965</name>
</gene>
<reference evidence="1" key="1">
    <citation type="submission" date="2020-12" db="EMBL/GenBank/DDBJ databases">
        <title>Vagococcus allomyrinae sp. nov. and Enterococcus lavae sp. nov., isolated from the larvae of Allomyrina dichotoma.</title>
        <authorList>
            <person name="Lee S.D."/>
        </authorList>
    </citation>
    <scope>NUCLEOTIDE SEQUENCE</scope>
    <source>
        <strain evidence="1">BWB3-3</strain>
    </source>
</reference>
<dbReference type="Proteomes" id="UP000674938">
    <property type="component" value="Unassembled WGS sequence"/>
</dbReference>
<organism evidence="1 2">
    <name type="scientific">Vagococcus allomyrinae</name>
    <dbReference type="NCBI Taxonomy" id="2794353"/>
    <lineage>
        <taxon>Bacteria</taxon>
        <taxon>Bacillati</taxon>
        <taxon>Bacillota</taxon>
        <taxon>Bacilli</taxon>
        <taxon>Lactobacillales</taxon>
        <taxon>Enterococcaceae</taxon>
        <taxon>Vagococcus</taxon>
    </lineage>
</organism>
<dbReference type="RefSeq" id="WP_209529766.1">
    <property type="nucleotide sequence ID" value="NZ_JAEEGA010000010.1"/>
</dbReference>